<organism evidence="8 9">
    <name type="scientific">Phomopsis amygdali</name>
    <name type="common">Fusicoccum amygdali</name>
    <dbReference type="NCBI Taxonomy" id="1214568"/>
    <lineage>
        <taxon>Eukaryota</taxon>
        <taxon>Fungi</taxon>
        <taxon>Dikarya</taxon>
        <taxon>Ascomycota</taxon>
        <taxon>Pezizomycotina</taxon>
        <taxon>Sordariomycetes</taxon>
        <taxon>Sordariomycetidae</taxon>
        <taxon>Diaporthales</taxon>
        <taxon>Diaporthaceae</taxon>
        <taxon>Diaporthe</taxon>
    </lineage>
</organism>
<gene>
    <name evidence="8" type="ORF">N8I77_013656</name>
</gene>
<dbReference type="Pfam" id="PF11951">
    <property type="entry name" value="Fungal_trans_2"/>
    <property type="match status" value="1"/>
</dbReference>
<keyword evidence="6" id="KW-0539">Nucleus</keyword>
<dbReference type="PANTHER" id="PTHR37534">
    <property type="entry name" value="TRANSCRIPTIONAL ACTIVATOR PROTEIN UGA3"/>
    <property type="match status" value="1"/>
</dbReference>
<feature type="domain" description="Zn(2)-C6 fungal-type" evidence="7">
    <location>
        <begin position="17"/>
        <end position="45"/>
    </location>
</feature>
<evidence type="ECO:0000313" key="8">
    <source>
        <dbReference type="EMBL" id="KAK2595864.1"/>
    </source>
</evidence>
<keyword evidence="5" id="KW-0804">Transcription</keyword>
<reference evidence="8" key="1">
    <citation type="submission" date="2023-06" db="EMBL/GenBank/DDBJ databases">
        <authorList>
            <person name="Noh H."/>
        </authorList>
    </citation>
    <scope>NUCLEOTIDE SEQUENCE</scope>
    <source>
        <strain evidence="8">DUCC20226</strain>
    </source>
</reference>
<dbReference type="Proteomes" id="UP001265746">
    <property type="component" value="Unassembled WGS sequence"/>
</dbReference>
<dbReference type="GO" id="GO:0000981">
    <property type="term" value="F:DNA-binding transcription factor activity, RNA polymerase II-specific"/>
    <property type="evidence" value="ECO:0007669"/>
    <property type="project" value="InterPro"/>
</dbReference>
<dbReference type="SUPFAM" id="SSF57701">
    <property type="entry name" value="Zn2/Cys6 DNA-binding domain"/>
    <property type="match status" value="1"/>
</dbReference>
<dbReference type="GO" id="GO:0045944">
    <property type="term" value="P:positive regulation of transcription by RNA polymerase II"/>
    <property type="evidence" value="ECO:0007669"/>
    <property type="project" value="TreeGrafter"/>
</dbReference>
<evidence type="ECO:0000256" key="3">
    <source>
        <dbReference type="ARBA" id="ARBA00023015"/>
    </source>
</evidence>
<dbReference type="PROSITE" id="PS00463">
    <property type="entry name" value="ZN2_CY6_FUNGAL_1"/>
    <property type="match status" value="1"/>
</dbReference>
<protein>
    <recommendedName>
        <fullName evidence="7">Zn(2)-C6 fungal-type domain-containing protein</fullName>
    </recommendedName>
</protein>
<dbReference type="InterPro" id="IPR036864">
    <property type="entry name" value="Zn2-C6_fun-type_DNA-bd_sf"/>
</dbReference>
<evidence type="ECO:0000256" key="4">
    <source>
        <dbReference type="ARBA" id="ARBA00023125"/>
    </source>
</evidence>
<dbReference type="EMBL" id="JAUJFL010000013">
    <property type="protein sequence ID" value="KAK2595864.1"/>
    <property type="molecule type" value="Genomic_DNA"/>
</dbReference>
<dbReference type="SMART" id="SM00066">
    <property type="entry name" value="GAL4"/>
    <property type="match status" value="1"/>
</dbReference>
<comment type="caution">
    <text evidence="8">The sequence shown here is derived from an EMBL/GenBank/DDBJ whole genome shotgun (WGS) entry which is preliminary data.</text>
</comment>
<name>A0AAD9S0R2_PHOAM</name>
<evidence type="ECO:0000256" key="6">
    <source>
        <dbReference type="ARBA" id="ARBA00023242"/>
    </source>
</evidence>
<dbReference type="InterPro" id="IPR021858">
    <property type="entry name" value="Fun_TF"/>
</dbReference>
<evidence type="ECO:0000313" key="9">
    <source>
        <dbReference type="Proteomes" id="UP001265746"/>
    </source>
</evidence>
<keyword evidence="4" id="KW-0238">DNA-binding</keyword>
<dbReference type="GO" id="GO:0005634">
    <property type="term" value="C:nucleus"/>
    <property type="evidence" value="ECO:0007669"/>
    <property type="project" value="UniProtKB-SubCell"/>
</dbReference>
<proteinExistence type="predicted"/>
<dbReference type="Pfam" id="PF00172">
    <property type="entry name" value="Zn_clus"/>
    <property type="match status" value="1"/>
</dbReference>
<keyword evidence="9" id="KW-1185">Reference proteome</keyword>
<evidence type="ECO:0000256" key="1">
    <source>
        <dbReference type="ARBA" id="ARBA00004123"/>
    </source>
</evidence>
<dbReference type="AlphaFoldDB" id="A0AAD9S0R2"/>
<keyword evidence="3" id="KW-0805">Transcription regulation</keyword>
<evidence type="ECO:0000259" key="7">
    <source>
        <dbReference type="PROSITE" id="PS50048"/>
    </source>
</evidence>
<dbReference type="PROSITE" id="PS50048">
    <property type="entry name" value="ZN2_CY6_FUNGAL_2"/>
    <property type="match status" value="1"/>
</dbReference>
<dbReference type="CDD" id="cd00067">
    <property type="entry name" value="GAL4"/>
    <property type="match status" value="1"/>
</dbReference>
<keyword evidence="2" id="KW-0862">Zinc</keyword>
<comment type="subcellular location">
    <subcellularLocation>
        <location evidence="1">Nucleus</location>
    </subcellularLocation>
</comment>
<sequence>MPQQASSKGGRKRTRTGCQRCRVRKIKCDESKPVCRQCQAKGFKCQPLSTLKWEDEYNSRGLAFGRSGVWSKGPLAARSPDFTGVGLKDTLWCDFPPIHAYSFVKTTFGRQVNEDLALIPVASTDPKAWHLPLDSQSGHHDQARVEFVDSDDVLEPNALISMHLGHLRKEQASTTMNISPPPSFLSLDVLQSTLLTYYIQKLCPLTVPSPLSKSPFATLILPFSISKSSAVLNSILALAASHRARQDATFKPTALKLSGNVLRYLSRRMGTTDTNQIALDPETLVITMMLCLMGIIRDCDERWVVHLKGARDLIRLRRQALLSAVPQSQSSLELVGFSEKFFAYQDIIGRTACGEEPIFDGDFWVAHGTSNNTDAWLGCSPELVSILCEITELSRQRSRDPAVATSDHFLSQAFSLENRLGRLEQRVLDSEDDILQTTAELKRLSAVLYLDCAIRGAQPRSLRVNTAVTQILRLVFVLLERDVTAGLAWSTFVAAVELDPLEDLVWTTETKTSTVPPYGRNFVLFALNKMAGSSVSNISQTRSVIEKVWQSRDMDVLPDGGHGRNDWEQHVAPFCHGLSLG</sequence>
<dbReference type="PANTHER" id="PTHR37534:SF49">
    <property type="entry name" value="LYSINE BIOSYNTHESIS REGULATORY PROTEIN LYS14"/>
    <property type="match status" value="1"/>
</dbReference>
<dbReference type="GO" id="GO:0008270">
    <property type="term" value="F:zinc ion binding"/>
    <property type="evidence" value="ECO:0007669"/>
    <property type="project" value="InterPro"/>
</dbReference>
<dbReference type="GO" id="GO:0000976">
    <property type="term" value="F:transcription cis-regulatory region binding"/>
    <property type="evidence" value="ECO:0007669"/>
    <property type="project" value="TreeGrafter"/>
</dbReference>
<evidence type="ECO:0000256" key="2">
    <source>
        <dbReference type="ARBA" id="ARBA00022833"/>
    </source>
</evidence>
<evidence type="ECO:0000256" key="5">
    <source>
        <dbReference type="ARBA" id="ARBA00023163"/>
    </source>
</evidence>
<dbReference type="InterPro" id="IPR001138">
    <property type="entry name" value="Zn2Cys6_DnaBD"/>
</dbReference>
<accession>A0AAD9S0R2</accession>
<dbReference type="Gene3D" id="4.10.240.10">
    <property type="entry name" value="Zn(2)-C6 fungal-type DNA-binding domain"/>
    <property type="match status" value="1"/>
</dbReference>